<protein>
    <recommendedName>
        <fullName evidence="5">Collagen triple helix repeat (20 copies)</fullName>
    </recommendedName>
</protein>
<reference evidence="3 4" key="1">
    <citation type="submission" date="2007-03" db="EMBL/GenBank/DDBJ databases">
        <authorList>
            <person name="Fulton L."/>
            <person name="Clifton S."/>
            <person name="Fulton B."/>
            <person name="Xu J."/>
            <person name="Minx P."/>
            <person name="Pepin K.H."/>
            <person name="Johnson M."/>
            <person name="Thiruvilangam P."/>
            <person name="Bhonagiri V."/>
            <person name="Nash W.E."/>
            <person name="Mardis E.R."/>
            <person name="Wilson R.K."/>
        </authorList>
    </citation>
    <scope>NUCLEOTIDE SEQUENCE [LARGE SCALE GENOMIC DNA]</scope>
    <source>
        <strain evidence="4">ATCC 8483 / DSM 1896 / JCM 5824 / BCRC 10623 / CCUG 4943 / NCTC 11153</strain>
    </source>
</reference>
<accession>A0AAN3A4N4</accession>
<name>A0AAN3A4N4_BACO1</name>
<evidence type="ECO:0000256" key="2">
    <source>
        <dbReference type="SAM" id="SignalP"/>
    </source>
</evidence>
<evidence type="ECO:0000313" key="4">
    <source>
        <dbReference type="Proteomes" id="UP000005475"/>
    </source>
</evidence>
<feature type="region of interest" description="Disordered" evidence="1">
    <location>
        <begin position="107"/>
        <end position="158"/>
    </location>
</feature>
<dbReference type="Proteomes" id="UP000005475">
    <property type="component" value="Unassembled WGS sequence"/>
</dbReference>
<feature type="signal peptide" evidence="2">
    <location>
        <begin position="1"/>
        <end position="24"/>
    </location>
</feature>
<dbReference type="EMBL" id="AAXF02000053">
    <property type="protein sequence ID" value="EDO09856.1"/>
    <property type="molecule type" value="Genomic_DNA"/>
</dbReference>
<reference evidence="4" key="2">
    <citation type="submission" date="2007-04" db="EMBL/GenBank/DDBJ databases">
        <title>Draft genome sequence of Bacteroides ovatus (ATCC 8483).</title>
        <authorList>
            <person name="Sudarsanam P."/>
            <person name="Ley R."/>
            <person name="Guruge J."/>
            <person name="Turnbaugh P.J."/>
            <person name="Mahowald M."/>
            <person name="Liep D."/>
            <person name="Gordon J."/>
        </authorList>
    </citation>
    <scope>NUCLEOTIDE SEQUENCE [LARGE SCALE GENOMIC DNA]</scope>
    <source>
        <strain evidence="4">ATCC 8483 / DSM 1896 / JCM 5824 / BCRC 10623 / CCUG 4943 / NCTC 11153</strain>
    </source>
</reference>
<feature type="chain" id="PRO_5042898457" description="Collagen triple helix repeat (20 copies)" evidence="2">
    <location>
        <begin position="25"/>
        <end position="861"/>
    </location>
</feature>
<dbReference type="RefSeq" id="WP_004300649.1">
    <property type="nucleotide sequence ID" value="NZ_DS264583.1"/>
</dbReference>
<dbReference type="AlphaFoldDB" id="A0AAN3A4N4"/>
<proteinExistence type="predicted"/>
<sequence length="861" mass="90901">MKKNFVRVMLFGALALATVTYVGCKDYDDDIDNLQTQIDANKAGIATLQAKVDDGKWVTDVTDIEGGFKITFNNGDSYSIVDGKKGDPGTKVTIDPTTNHWLFDGIDSGHSAVGPAGPKGETGATGPDGPKGETGATGPAGPKGETGATGPAGHSPFIGNGTGDYEKGFWYFYDDASSKWVKGDSAESNIYLVQGDGTPSLTLHVKDQETGKFVDVVLPTGKLITSIQGVAINNGKITTDGTKDVTLKYGKCAAAFTFHGVEYKENQLLFAADNVVNALINPVNIDFSDVSKYTILLKDSKGDAPYIISKMAQNKTVGPLTRTAEPTKNRGIYDLTINPKGDLATAPAEAAYALCTYDAWGNEIISAYDVKIKAEAVSGSTVTLADAAVSAEVGKELVLDDLAAAATTTPMDLSTVYAYYYQLADGAPADVKLGTKDGKQTIISPTGQEAEVEVCYLTTDGKPYDGVERASVTNAAAKLTVTFKQVETVTLAAQDVTWNSGEKSDIEVSAANIKAIKDAITTAKISSSSATANATDKVKFSGIGTSNTKYDALKLTVGAAYLGSMDAVLTVDVDNTKQIIFKLPVTVGYLVPVFTPAPGMWTEDDKVSLVINETTTTVTSASGSVTKIQSIKLERDMSAIFTGWSDITDGVTAGKYTSVTYAIDKNGDDPVGSVANGKFTVDMDHAKDNMALTVNVNCKPDGATDLSVIGNKKVQFISLSELLKSEFGAAVAKTGIIKEYTAKAKNEEIDVLTDLVWKDRKGKAMWPTADENTYDTSTLTSADDVLALYGYSIKVELSDKVNFEFDSTGKKVKLTSAGLALQGLVKDLVVTVTITPSISWSATSPAAVVKTVTFPTALFAD</sequence>
<keyword evidence="2" id="KW-0732">Signal</keyword>
<evidence type="ECO:0000313" key="3">
    <source>
        <dbReference type="EMBL" id="EDO09856.1"/>
    </source>
</evidence>
<evidence type="ECO:0000256" key="1">
    <source>
        <dbReference type="SAM" id="MobiDB-lite"/>
    </source>
</evidence>
<evidence type="ECO:0008006" key="5">
    <source>
        <dbReference type="Google" id="ProtNLM"/>
    </source>
</evidence>
<gene>
    <name evidence="3" type="ORF">BACOVA_04233</name>
</gene>
<organism evidence="3 4">
    <name type="scientific">Bacteroides ovatus (strain ATCC 8483 / DSM 1896 / JCM 5824 / BCRC 10623 / CCUG 4943 / NCTC 11153)</name>
    <dbReference type="NCBI Taxonomy" id="411476"/>
    <lineage>
        <taxon>Bacteria</taxon>
        <taxon>Pseudomonadati</taxon>
        <taxon>Bacteroidota</taxon>
        <taxon>Bacteroidia</taxon>
        <taxon>Bacteroidales</taxon>
        <taxon>Bacteroidaceae</taxon>
        <taxon>Bacteroides</taxon>
    </lineage>
</organism>
<comment type="caution">
    <text evidence="3">The sequence shown here is derived from an EMBL/GenBank/DDBJ whole genome shotgun (WGS) entry which is preliminary data.</text>
</comment>
<dbReference type="GeneID" id="29451696"/>